<reference evidence="1 2" key="1">
    <citation type="submission" date="2024-09" db="EMBL/GenBank/DDBJ databases">
        <title>Paenibacillus zeirhizospherea sp. nov., isolated from surface of the maize (Zea mays) roots in a horticulture field, Hungary.</title>
        <authorList>
            <person name="Marton D."/>
            <person name="Farkas M."/>
            <person name="Bedics A."/>
            <person name="Toth E."/>
            <person name="Tancsics A."/>
            <person name="Boka K."/>
            <person name="Marati G."/>
            <person name="Kriszt B."/>
            <person name="Cserhati M."/>
        </authorList>
    </citation>
    <scope>NUCLEOTIDE SEQUENCE [LARGE SCALE GENOMIC DNA]</scope>
    <source>
        <strain evidence="1 2">JCM 18446</strain>
    </source>
</reference>
<accession>A0ABV5BUU7</accession>
<keyword evidence="2" id="KW-1185">Reference proteome</keyword>
<dbReference type="EMBL" id="JBHIRY010000001">
    <property type="protein sequence ID" value="MFB5759063.1"/>
    <property type="molecule type" value="Genomic_DNA"/>
</dbReference>
<dbReference type="Proteomes" id="UP001580430">
    <property type="component" value="Unassembled WGS sequence"/>
</dbReference>
<name>A0ABV5BUU7_9BACL</name>
<gene>
    <name evidence="1" type="ORF">ACE5LO_01520</name>
</gene>
<evidence type="ECO:0000313" key="2">
    <source>
        <dbReference type="Proteomes" id="UP001580430"/>
    </source>
</evidence>
<organism evidence="1 2">
    <name type="scientific">Paenibacillus medicaginis</name>
    <dbReference type="NCBI Taxonomy" id="1470560"/>
    <lineage>
        <taxon>Bacteria</taxon>
        <taxon>Bacillati</taxon>
        <taxon>Bacillota</taxon>
        <taxon>Bacilli</taxon>
        <taxon>Bacillales</taxon>
        <taxon>Paenibacillaceae</taxon>
        <taxon>Paenibacillus</taxon>
    </lineage>
</organism>
<sequence length="91" mass="10331">MKKRSISQRLNKARSPVSKANIALAWAQNWKDEHDGLIRDLERAIRNDDYDLLCITTGQLKAVGQKRLDALPRVLSHMLETDSPTNAESMD</sequence>
<dbReference type="RefSeq" id="WP_375518315.1">
    <property type="nucleotide sequence ID" value="NZ_JBHIRY010000001.1"/>
</dbReference>
<protein>
    <submittedName>
        <fullName evidence="1">Uncharacterized protein</fullName>
    </submittedName>
</protein>
<evidence type="ECO:0000313" key="1">
    <source>
        <dbReference type="EMBL" id="MFB5759063.1"/>
    </source>
</evidence>
<comment type="caution">
    <text evidence="1">The sequence shown here is derived from an EMBL/GenBank/DDBJ whole genome shotgun (WGS) entry which is preliminary data.</text>
</comment>
<proteinExistence type="predicted"/>